<dbReference type="Pfam" id="PF00497">
    <property type="entry name" value="SBP_bac_3"/>
    <property type="match status" value="1"/>
</dbReference>
<dbReference type="SMART" id="SM00062">
    <property type="entry name" value="PBPb"/>
    <property type="match status" value="1"/>
</dbReference>
<comment type="similarity">
    <text evidence="7">In the C-terminal section; belongs to the transglycosylase Slt family.</text>
</comment>
<keyword evidence="5 7" id="KW-0456">Lyase</keyword>
<comment type="caution">
    <text evidence="7">Lacks conserved residue(s) required for the propagation of feature annotation.</text>
</comment>
<keyword evidence="6 7" id="KW-0961">Cell wall biogenesis/degradation</keyword>
<dbReference type="SUPFAM" id="SSF53850">
    <property type="entry name" value="Periplasmic binding protein-like II"/>
    <property type="match status" value="1"/>
</dbReference>
<keyword evidence="2 7" id="KW-0732">Signal</keyword>
<evidence type="ECO:0000256" key="2">
    <source>
        <dbReference type="ARBA" id="ARBA00022729"/>
    </source>
</evidence>
<keyword evidence="4 7" id="KW-0998">Cell outer membrane</keyword>
<protein>
    <recommendedName>
        <fullName evidence="7">Membrane-bound lytic murein transglycosylase F</fullName>
        <ecNumber evidence="7">4.2.2.n1</ecNumber>
    </recommendedName>
    <alternativeName>
        <fullName evidence="7">Murein lyase F</fullName>
    </alternativeName>
</protein>
<comment type="domain">
    <text evidence="7">The N-terminal domain does not have lytic activity and probably modulates enzymatic activity. The C-terminal domain is the catalytic active domain.</text>
</comment>
<dbReference type="EC" id="4.2.2.n1" evidence="7"/>
<keyword evidence="3 7" id="KW-0472">Membrane</keyword>
<name>A0ABP7M0J3_9GAMM</name>
<dbReference type="InterPro" id="IPR008258">
    <property type="entry name" value="Transglycosylase_SLT_dom_1"/>
</dbReference>
<feature type="active site" evidence="7">
    <location>
        <position position="329"/>
    </location>
</feature>
<comment type="similarity">
    <text evidence="1">Belongs to the bacterial solute-binding protein 3 family.</text>
</comment>
<dbReference type="InterPro" id="IPR001638">
    <property type="entry name" value="Solute-binding_3/MltF_N"/>
</dbReference>
<dbReference type="HAMAP" id="MF_02016">
    <property type="entry name" value="MltF"/>
    <property type="match status" value="1"/>
</dbReference>
<dbReference type="Gene3D" id="3.40.190.10">
    <property type="entry name" value="Periplasmic binding protein-like II"/>
    <property type="match status" value="2"/>
</dbReference>
<evidence type="ECO:0000313" key="10">
    <source>
        <dbReference type="Proteomes" id="UP001501565"/>
    </source>
</evidence>
<comment type="caution">
    <text evidence="9">The sequence shown here is derived from an EMBL/GenBank/DDBJ whole genome shotgun (WGS) entry which is preliminary data.</text>
</comment>
<dbReference type="EMBL" id="BAABBN010000004">
    <property type="protein sequence ID" value="GAA3911601.1"/>
    <property type="molecule type" value="Genomic_DNA"/>
</dbReference>
<feature type="domain" description="Solute-binding protein family 3/N-terminal" evidence="8">
    <location>
        <begin position="60"/>
        <end position="282"/>
    </location>
</feature>
<comment type="catalytic activity">
    <reaction evidence="7">
        <text>Exolytic cleavage of the (1-&gt;4)-beta-glycosidic linkage between N-acetylmuramic acid (MurNAc) and N-acetylglucosamine (GlcNAc) residues in peptidoglycan, from either the reducing or the non-reducing ends of the peptidoglycan chains, with concomitant formation of a 1,6-anhydrobond in the MurNAc residue.</text>
        <dbReference type="EC" id="4.2.2.n1"/>
    </reaction>
</comment>
<dbReference type="Pfam" id="PF01464">
    <property type="entry name" value="SLT"/>
    <property type="match status" value="1"/>
</dbReference>
<sequence length="505" mass="57587">MSTVVYTSIRATEGTSIPQANRHSTRSFRKALVIFACLTSLFLGGCTRPTALETIQQEGTLNVVTIDSDRTLVVQDGETKGFEYELTKRFADELGVNLRMYTVDTIEELYHSVENGYAAFSSAGIALNINHKLLISPTYANSTSIALVRQGSQKPKSPKDLVGKSLVVIKDSPAERWLKITTQALPDLKWTAVESPNVIALFQSLHNQEFDVLLASDHDYDAYQAYFPELRVAFSAEDNNEIGWIFKQAEDLSLYNKAVEFLSSEKTKEHIAYLQETYYGHQSRLDFVGAKTFKYHANRRLPKYKEKIEKAAEKFQQDYYLLAAVGYQESHWNPRAKSPTGVRGFMMLTQPTAREMGVSNRLNAQQSITGGAKYLAKIVKSLPDRIQEPDRTWFALAAYNVGRGHLEDARILTQQAGKNPDTWADVKEFLPLLQDKRWYKKTKHGYARGYEPVIYVQNIRRYVDVLRWYDQQRKEIEIAKAEEEEKPPIELPPQESSIEMPIIML</sequence>
<evidence type="ECO:0000256" key="3">
    <source>
        <dbReference type="ARBA" id="ARBA00023136"/>
    </source>
</evidence>
<dbReference type="InterPro" id="IPR023703">
    <property type="entry name" value="MltF"/>
</dbReference>
<proteinExistence type="inferred from homology"/>
<reference evidence="10" key="1">
    <citation type="journal article" date="2019" name="Int. J. Syst. Evol. Microbiol.">
        <title>The Global Catalogue of Microorganisms (GCM) 10K type strain sequencing project: providing services to taxonomists for standard genome sequencing and annotation.</title>
        <authorList>
            <consortium name="The Broad Institute Genomics Platform"/>
            <consortium name="The Broad Institute Genome Sequencing Center for Infectious Disease"/>
            <person name="Wu L."/>
            <person name="Ma J."/>
        </authorList>
    </citation>
    <scope>NUCLEOTIDE SEQUENCE [LARGE SCALE GENOMIC DNA]</scope>
    <source>
        <strain evidence="10">JCM 17551</strain>
    </source>
</reference>
<dbReference type="Proteomes" id="UP001501565">
    <property type="component" value="Unassembled WGS sequence"/>
</dbReference>
<dbReference type="NCBIfam" id="NF008112">
    <property type="entry name" value="PRK10859.1"/>
    <property type="match status" value="1"/>
</dbReference>
<comment type="function">
    <text evidence="7">Murein-degrading enzyme that degrades murein glycan strands and insoluble, high-molecular weight murein sacculi, with the concomitant formation of a 1,6-anhydromuramoyl product. Lytic transglycosylases (LTs) play an integral role in the metabolism of the peptidoglycan (PG) sacculus. Their lytic action creates space within the PG sacculus to allow for its expansion as well as for the insertion of various structures such as secretion systems and flagella.</text>
</comment>
<dbReference type="Gene3D" id="1.10.530.10">
    <property type="match status" value="1"/>
</dbReference>
<evidence type="ECO:0000259" key="8">
    <source>
        <dbReference type="SMART" id="SM00062"/>
    </source>
</evidence>
<keyword evidence="10" id="KW-1185">Reference proteome</keyword>
<evidence type="ECO:0000256" key="6">
    <source>
        <dbReference type="ARBA" id="ARBA00023316"/>
    </source>
</evidence>
<dbReference type="CDD" id="cd01009">
    <property type="entry name" value="PBP2_YfhD_N"/>
    <property type="match status" value="1"/>
</dbReference>
<dbReference type="RefSeq" id="WP_344794702.1">
    <property type="nucleotide sequence ID" value="NZ_BAABBN010000004.1"/>
</dbReference>
<organism evidence="9 10">
    <name type="scientific">Litoribacillus peritrichatus</name>
    <dbReference type="NCBI Taxonomy" id="718191"/>
    <lineage>
        <taxon>Bacteria</taxon>
        <taxon>Pseudomonadati</taxon>
        <taxon>Pseudomonadota</taxon>
        <taxon>Gammaproteobacteria</taxon>
        <taxon>Oceanospirillales</taxon>
        <taxon>Oceanospirillaceae</taxon>
        <taxon>Litoribacillus</taxon>
    </lineage>
</organism>
<dbReference type="InterPro" id="IPR023346">
    <property type="entry name" value="Lysozyme-like_dom_sf"/>
</dbReference>
<dbReference type="CDD" id="cd13403">
    <property type="entry name" value="MLTF-like"/>
    <property type="match status" value="1"/>
</dbReference>
<evidence type="ECO:0000256" key="1">
    <source>
        <dbReference type="ARBA" id="ARBA00010333"/>
    </source>
</evidence>
<evidence type="ECO:0000256" key="7">
    <source>
        <dbReference type="HAMAP-Rule" id="MF_02016"/>
    </source>
</evidence>
<dbReference type="SUPFAM" id="SSF53955">
    <property type="entry name" value="Lysozyme-like"/>
    <property type="match status" value="1"/>
</dbReference>
<comment type="subcellular location">
    <subcellularLocation>
        <location evidence="7">Cell outer membrane</location>
        <topology evidence="7">Peripheral membrane protein</topology>
    </subcellularLocation>
    <text evidence="7">Attached to the inner leaflet of the outer membrane.</text>
</comment>
<evidence type="ECO:0000256" key="4">
    <source>
        <dbReference type="ARBA" id="ARBA00023237"/>
    </source>
</evidence>
<gene>
    <name evidence="7 9" type="primary">mltF</name>
    <name evidence="9" type="ORF">GCM10022277_02770</name>
</gene>
<dbReference type="PANTHER" id="PTHR35936">
    <property type="entry name" value="MEMBRANE-BOUND LYTIC MUREIN TRANSGLYCOSYLASE F"/>
    <property type="match status" value="1"/>
</dbReference>
<feature type="region of interest" description="LT domain" evidence="7">
    <location>
        <begin position="283"/>
        <end position="505"/>
    </location>
</feature>
<dbReference type="PANTHER" id="PTHR35936:SF32">
    <property type="entry name" value="MEMBRANE-BOUND LYTIC MUREIN TRANSGLYCOSYLASE F"/>
    <property type="match status" value="1"/>
</dbReference>
<accession>A0ABP7M0J3</accession>
<evidence type="ECO:0000313" key="9">
    <source>
        <dbReference type="EMBL" id="GAA3911601.1"/>
    </source>
</evidence>
<evidence type="ECO:0000256" key="5">
    <source>
        <dbReference type="ARBA" id="ARBA00023239"/>
    </source>
</evidence>
<comment type="similarity">
    <text evidence="7">In the N-terminal section; belongs to the bacterial solute-binding protein 3 family.</text>
</comment>